<accession>A0A4C1Y7K7</accession>
<sequence length="117" mass="13231">MEEFSGAINVVGVHTSTPYYRALFRFVDHIRNDIVSTDDIDNAIGALANHIRTVVESSSRTVPAKSDRRELPGDVIELIRDKNAAFRGAGKYPSCENRFRARALQRKVKARMKEVRN</sequence>
<dbReference type="AlphaFoldDB" id="A0A4C1Y7K7"/>
<reference evidence="1 2" key="1">
    <citation type="journal article" date="2019" name="Commun. Biol.">
        <title>The bagworm genome reveals a unique fibroin gene that provides high tensile strength.</title>
        <authorList>
            <person name="Kono N."/>
            <person name="Nakamura H."/>
            <person name="Ohtoshi R."/>
            <person name="Tomita M."/>
            <person name="Numata K."/>
            <person name="Arakawa K."/>
        </authorList>
    </citation>
    <scope>NUCLEOTIDE SEQUENCE [LARGE SCALE GENOMIC DNA]</scope>
</reference>
<dbReference type="EMBL" id="BGZK01001086">
    <property type="protein sequence ID" value="GBP70802.1"/>
    <property type="molecule type" value="Genomic_DNA"/>
</dbReference>
<protein>
    <submittedName>
        <fullName evidence="1">Uncharacterized protein</fullName>
    </submittedName>
</protein>
<dbReference type="OrthoDB" id="7487383at2759"/>
<organism evidence="1 2">
    <name type="scientific">Eumeta variegata</name>
    <name type="common">Bagworm moth</name>
    <name type="synonym">Eumeta japonica</name>
    <dbReference type="NCBI Taxonomy" id="151549"/>
    <lineage>
        <taxon>Eukaryota</taxon>
        <taxon>Metazoa</taxon>
        <taxon>Ecdysozoa</taxon>
        <taxon>Arthropoda</taxon>
        <taxon>Hexapoda</taxon>
        <taxon>Insecta</taxon>
        <taxon>Pterygota</taxon>
        <taxon>Neoptera</taxon>
        <taxon>Endopterygota</taxon>
        <taxon>Lepidoptera</taxon>
        <taxon>Glossata</taxon>
        <taxon>Ditrysia</taxon>
        <taxon>Tineoidea</taxon>
        <taxon>Psychidae</taxon>
        <taxon>Oiketicinae</taxon>
        <taxon>Eumeta</taxon>
    </lineage>
</organism>
<keyword evidence="2" id="KW-1185">Reference proteome</keyword>
<evidence type="ECO:0000313" key="1">
    <source>
        <dbReference type="EMBL" id="GBP70802.1"/>
    </source>
</evidence>
<comment type="caution">
    <text evidence="1">The sequence shown here is derived from an EMBL/GenBank/DDBJ whole genome shotgun (WGS) entry which is preliminary data.</text>
</comment>
<proteinExistence type="predicted"/>
<dbReference type="Proteomes" id="UP000299102">
    <property type="component" value="Unassembled WGS sequence"/>
</dbReference>
<gene>
    <name evidence="1" type="ORF">EVAR_52929_1</name>
</gene>
<evidence type="ECO:0000313" key="2">
    <source>
        <dbReference type="Proteomes" id="UP000299102"/>
    </source>
</evidence>
<name>A0A4C1Y7K7_EUMVA</name>